<evidence type="ECO:0000313" key="2">
    <source>
        <dbReference type="EMBL" id="ANJ58471.1"/>
    </source>
</evidence>
<dbReference type="PANTHER" id="PTHR11895">
    <property type="entry name" value="TRANSAMIDASE"/>
    <property type="match status" value="1"/>
</dbReference>
<dbReference type="Proteomes" id="UP000078354">
    <property type="component" value="Chromosome"/>
</dbReference>
<dbReference type="InterPro" id="IPR000120">
    <property type="entry name" value="Amidase"/>
</dbReference>
<organism evidence="2 3">
    <name type="scientific">Pseudomonas silesiensis</name>
    <dbReference type="NCBI Taxonomy" id="1853130"/>
    <lineage>
        <taxon>Bacteria</taxon>
        <taxon>Pseudomonadati</taxon>
        <taxon>Pseudomonadota</taxon>
        <taxon>Gammaproteobacteria</taxon>
        <taxon>Pseudomonadales</taxon>
        <taxon>Pseudomonadaceae</taxon>
        <taxon>Pseudomonas</taxon>
    </lineage>
</organism>
<dbReference type="InterPro" id="IPR020556">
    <property type="entry name" value="Amidase_CS"/>
</dbReference>
<dbReference type="Pfam" id="PF01425">
    <property type="entry name" value="Amidase"/>
    <property type="match status" value="1"/>
</dbReference>
<accession>A0A191Z0K3</accession>
<dbReference type="GO" id="GO:0016787">
    <property type="term" value="F:hydrolase activity"/>
    <property type="evidence" value="ECO:0007669"/>
    <property type="project" value="UniProtKB-KW"/>
</dbReference>
<evidence type="ECO:0000313" key="3">
    <source>
        <dbReference type="Proteomes" id="UP000078354"/>
    </source>
</evidence>
<dbReference type="SUPFAM" id="SSF75304">
    <property type="entry name" value="Amidase signature (AS) enzymes"/>
    <property type="match status" value="1"/>
</dbReference>
<feature type="domain" description="Amidase" evidence="1">
    <location>
        <begin position="47"/>
        <end position="480"/>
    </location>
</feature>
<dbReference type="PANTHER" id="PTHR11895:SF151">
    <property type="entry name" value="GLUTAMYL-TRNA(GLN) AMIDOTRANSFERASE SUBUNIT A"/>
    <property type="match status" value="1"/>
</dbReference>
<keyword evidence="3" id="KW-1185">Reference proteome</keyword>
<dbReference type="RefSeq" id="WP_064679907.1">
    <property type="nucleotide sequence ID" value="NZ_CP014870.1"/>
</dbReference>
<evidence type="ECO:0000259" key="1">
    <source>
        <dbReference type="Pfam" id="PF01425"/>
    </source>
</evidence>
<name>A0A191Z0K3_9PSED</name>
<dbReference type="InterPro" id="IPR036928">
    <property type="entry name" value="AS_sf"/>
</dbReference>
<dbReference type="Gene3D" id="3.90.1300.10">
    <property type="entry name" value="Amidase signature (AS) domain"/>
    <property type="match status" value="1"/>
</dbReference>
<keyword evidence="2" id="KW-0378">Hydrolase</keyword>
<dbReference type="STRING" id="1853130.PMA3_26265"/>
<gene>
    <name evidence="2" type="ORF">PMA3_26265</name>
</gene>
<dbReference type="PROSITE" id="PS00571">
    <property type="entry name" value="AMIDASES"/>
    <property type="match status" value="1"/>
</dbReference>
<protein>
    <submittedName>
        <fullName evidence="2">Indole acetimide hydrolase</fullName>
    </submittedName>
</protein>
<sequence>MRYFEWTTSQNIKTGQIPQELPDDLCELTLHEASALIRYRLISSRALVETWLDRINCNPQFNAFISIDAPAALQKADEYDRHLENGGKHLPLGGVPIAVKDNIHVVGFTNTAGTPALAGFFPQTNAPVVASLLEAGAIVIGKTNMHELAFGTSGYNTAFHVPNVTGIRNAFDHSRIAGGSSSGSGSAVGARLIPAALGTDTGGSIRQPSSLNGCVGFRPTVGRYSCEGITPISPTRDTPGPMTRSVQDVILMDSIITGASPAQPPATETIRLGILKEFWDEVSDPVLQITHTALKKIQATGVQVVWVSLPDIFELNGAVSMPIALYECRSALAEYLLTNDTGLDIEDVAAAISSPDVREIFERFVLPGRLEEHGGKPVDLEQAYITAIEQGRPLLIEKIHSLFEEHQLHALVHPTTPDLAIKSEPQATRFEAFARMIRNADPASNAGMPSISLPAGLSINEGLPIGIEFDGLPGSDSQLLAIASVMEDVLGRESSPLQKNTC</sequence>
<dbReference type="OrthoDB" id="8872210at2"/>
<dbReference type="AlphaFoldDB" id="A0A191Z0K3"/>
<dbReference type="EMBL" id="CP014870">
    <property type="protein sequence ID" value="ANJ58471.1"/>
    <property type="molecule type" value="Genomic_DNA"/>
</dbReference>
<dbReference type="KEGG" id="psil:PMA3_26265"/>
<dbReference type="InterPro" id="IPR023631">
    <property type="entry name" value="Amidase_dom"/>
</dbReference>
<dbReference type="NCBIfam" id="NF005688">
    <property type="entry name" value="PRK07488.1"/>
    <property type="match status" value="1"/>
</dbReference>
<reference evidence="2 3" key="1">
    <citation type="journal article" date="2018" name="Syst. Appl. Microbiol.">
        <title>Pseudomonas silesiensis sp. nov. strain A3T isolated from a biological pesticide sewage treatment plant and analysis of the complete genome sequence.</title>
        <authorList>
            <person name="Kaminski M.A."/>
            <person name="Furmanczyk E.M."/>
            <person name="Sobczak A."/>
            <person name="Dziembowski A."/>
            <person name="Lipinski L."/>
        </authorList>
    </citation>
    <scope>NUCLEOTIDE SEQUENCE [LARGE SCALE GENOMIC DNA]</scope>
    <source>
        <strain evidence="2 3">A3</strain>
    </source>
</reference>
<proteinExistence type="predicted"/>